<evidence type="ECO:0000313" key="2">
    <source>
        <dbReference type="Proteomes" id="UP000827976"/>
    </source>
</evidence>
<dbReference type="EMBL" id="CM037013">
    <property type="protein sequence ID" value="KAH7689368.1"/>
    <property type="molecule type" value="Genomic_DNA"/>
</dbReference>
<name>A0ACB7WN70_DIOAL</name>
<protein>
    <submittedName>
        <fullName evidence="1">Ribosome modulation factor domain-containing protein</fullName>
    </submittedName>
</protein>
<sequence length="96" mass="10900">MVFNGRKASFLLVIITVAMLSTVTPADAGFLNFFRSVTGYLYGDTCFSKQYSLCRSVMKADAFICTYSSLQMCDVWLEGWEATDDYEKLAPVNYDW</sequence>
<reference evidence="2" key="1">
    <citation type="journal article" date="2022" name="Nat. Commun.">
        <title>Chromosome evolution and the genetic basis of agronomically important traits in greater yam.</title>
        <authorList>
            <person name="Bredeson J.V."/>
            <person name="Lyons J.B."/>
            <person name="Oniyinde I.O."/>
            <person name="Okereke N.R."/>
            <person name="Kolade O."/>
            <person name="Nnabue I."/>
            <person name="Nwadili C.O."/>
            <person name="Hribova E."/>
            <person name="Parker M."/>
            <person name="Nwogha J."/>
            <person name="Shu S."/>
            <person name="Carlson J."/>
            <person name="Kariba R."/>
            <person name="Muthemba S."/>
            <person name="Knop K."/>
            <person name="Barton G.J."/>
            <person name="Sherwood A.V."/>
            <person name="Lopez-Montes A."/>
            <person name="Asiedu R."/>
            <person name="Jamnadass R."/>
            <person name="Muchugi A."/>
            <person name="Goodstein D."/>
            <person name="Egesi C.N."/>
            <person name="Featherston J."/>
            <person name="Asfaw A."/>
            <person name="Simpson G.G."/>
            <person name="Dolezel J."/>
            <person name="Hendre P.S."/>
            <person name="Van Deynze A."/>
            <person name="Kumar P.L."/>
            <person name="Obidiegwu J.E."/>
            <person name="Bhattacharjee R."/>
            <person name="Rokhsar D.S."/>
        </authorList>
    </citation>
    <scope>NUCLEOTIDE SEQUENCE [LARGE SCALE GENOMIC DNA]</scope>
    <source>
        <strain evidence="2">cv. TDa95/00328</strain>
    </source>
</reference>
<gene>
    <name evidence="1" type="ORF">IHE45_03G093100</name>
</gene>
<proteinExistence type="predicted"/>
<organism evidence="1 2">
    <name type="scientific">Dioscorea alata</name>
    <name type="common">Purple yam</name>
    <dbReference type="NCBI Taxonomy" id="55571"/>
    <lineage>
        <taxon>Eukaryota</taxon>
        <taxon>Viridiplantae</taxon>
        <taxon>Streptophyta</taxon>
        <taxon>Embryophyta</taxon>
        <taxon>Tracheophyta</taxon>
        <taxon>Spermatophyta</taxon>
        <taxon>Magnoliopsida</taxon>
        <taxon>Liliopsida</taxon>
        <taxon>Dioscoreales</taxon>
        <taxon>Dioscoreaceae</taxon>
        <taxon>Dioscorea</taxon>
    </lineage>
</organism>
<comment type="caution">
    <text evidence="1">The sequence shown here is derived from an EMBL/GenBank/DDBJ whole genome shotgun (WGS) entry which is preliminary data.</text>
</comment>
<dbReference type="Proteomes" id="UP000827976">
    <property type="component" value="Chromosome 3"/>
</dbReference>
<accession>A0ACB7WN70</accession>
<evidence type="ECO:0000313" key="1">
    <source>
        <dbReference type="EMBL" id="KAH7689368.1"/>
    </source>
</evidence>
<keyword evidence="2" id="KW-1185">Reference proteome</keyword>